<sequence>MKFLPSRSRAGLLHVKEVSINLLLVLHWDALFPTPHHPTCPTPHEHS</sequence>
<name>A0A2P2N7A3_RHIMU</name>
<dbReference type="EMBL" id="GGEC01057858">
    <property type="protein sequence ID" value="MBX38342.1"/>
    <property type="molecule type" value="Transcribed_RNA"/>
</dbReference>
<proteinExistence type="predicted"/>
<accession>A0A2P2N7A3</accession>
<dbReference type="AlphaFoldDB" id="A0A2P2N7A3"/>
<reference evidence="1" key="1">
    <citation type="submission" date="2018-02" db="EMBL/GenBank/DDBJ databases">
        <title>Rhizophora mucronata_Transcriptome.</title>
        <authorList>
            <person name="Meera S.P."/>
            <person name="Sreeshan A."/>
            <person name="Augustine A."/>
        </authorList>
    </citation>
    <scope>NUCLEOTIDE SEQUENCE</scope>
    <source>
        <tissue evidence="1">Leaf</tissue>
    </source>
</reference>
<protein>
    <submittedName>
        <fullName evidence="1">Uncharacterized protein</fullName>
    </submittedName>
</protein>
<evidence type="ECO:0000313" key="1">
    <source>
        <dbReference type="EMBL" id="MBX38342.1"/>
    </source>
</evidence>
<organism evidence="1">
    <name type="scientific">Rhizophora mucronata</name>
    <name type="common">Asiatic mangrove</name>
    <dbReference type="NCBI Taxonomy" id="61149"/>
    <lineage>
        <taxon>Eukaryota</taxon>
        <taxon>Viridiplantae</taxon>
        <taxon>Streptophyta</taxon>
        <taxon>Embryophyta</taxon>
        <taxon>Tracheophyta</taxon>
        <taxon>Spermatophyta</taxon>
        <taxon>Magnoliopsida</taxon>
        <taxon>eudicotyledons</taxon>
        <taxon>Gunneridae</taxon>
        <taxon>Pentapetalae</taxon>
        <taxon>rosids</taxon>
        <taxon>fabids</taxon>
        <taxon>Malpighiales</taxon>
        <taxon>Rhizophoraceae</taxon>
        <taxon>Rhizophora</taxon>
    </lineage>
</organism>